<dbReference type="GO" id="GO:0005829">
    <property type="term" value="C:cytosol"/>
    <property type="evidence" value="ECO:0007669"/>
    <property type="project" value="TreeGrafter"/>
</dbReference>
<keyword evidence="1" id="KW-0732">Signal</keyword>
<keyword evidence="4" id="KW-1185">Reference proteome</keyword>
<dbReference type="InterPro" id="IPR035994">
    <property type="entry name" value="Nucleoside_phosphorylase_sf"/>
</dbReference>
<dbReference type="PROSITE" id="PS51257">
    <property type="entry name" value="PROKAR_LIPOPROTEIN"/>
    <property type="match status" value="1"/>
</dbReference>
<dbReference type="InterPro" id="IPR000845">
    <property type="entry name" value="Nucleoside_phosphorylase_d"/>
</dbReference>
<protein>
    <submittedName>
        <fullName evidence="3">Purine nucleoside phosphorylase</fullName>
    </submittedName>
</protein>
<dbReference type="EMBL" id="JAOPGA020000966">
    <property type="protein sequence ID" value="KAL0483504.1"/>
    <property type="molecule type" value="Genomic_DNA"/>
</dbReference>
<dbReference type="Proteomes" id="UP001431209">
    <property type="component" value="Unassembled WGS sequence"/>
</dbReference>
<organism evidence="3 4">
    <name type="scientific">Acrasis kona</name>
    <dbReference type="NCBI Taxonomy" id="1008807"/>
    <lineage>
        <taxon>Eukaryota</taxon>
        <taxon>Discoba</taxon>
        <taxon>Heterolobosea</taxon>
        <taxon>Tetramitia</taxon>
        <taxon>Eutetramitia</taxon>
        <taxon>Acrasidae</taxon>
        <taxon>Acrasis</taxon>
    </lineage>
</organism>
<evidence type="ECO:0000259" key="2">
    <source>
        <dbReference type="Pfam" id="PF01048"/>
    </source>
</evidence>
<sequence length="272" mass="30237">MLTKCLLALIVFVACVSSRKLPKEECTIIKNPMPIPPVGVVCANPDRAQLIAKEYFDWYFTHTDFRGYKVYVGEYKGVQLFSTYTGLGSASAAFMMEELVANGAEVVIRLGTNDYNVTERDVNNVYVVNECHGLTGLMRDYGYPDEECGSGIPASKELVHSLLNSAPKFPEVKVVNSTGYNIDAFYSFFDPENVSQDETRVKTLIKEYEHKRCNCRDMETCAVLLVGQMRGIKTAAVLQAVVKSGKKHEGTGTTGIKIVLETLHQQSQNLHN</sequence>
<dbReference type="AlphaFoldDB" id="A0AAW2Z269"/>
<name>A0AAW2Z269_9EUKA</name>
<feature type="chain" id="PRO_5043957649" evidence="1">
    <location>
        <begin position="19"/>
        <end position="272"/>
    </location>
</feature>
<feature type="signal peptide" evidence="1">
    <location>
        <begin position="1"/>
        <end position="18"/>
    </location>
</feature>
<dbReference type="SUPFAM" id="SSF53167">
    <property type="entry name" value="Purine and uridine phosphorylases"/>
    <property type="match status" value="1"/>
</dbReference>
<dbReference type="PANTHER" id="PTHR43691:SF11">
    <property type="entry name" value="FI09636P-RELATED"/>
    <property type="match status" value="1"/>
</dbReference>
<gene>
    <name evidence="3" type="ORF">AKO1_014494</name>
</gene>
<dbReference type="Gene3D" id="3.40.50.1580">
    <property type="entry name" value="Nucleoside phosphorylase domain"/>
    <property type="match status" value="1"/>
</dbReference>
<comment type="caution">
    <text evidence="3">The sequence shown here is derived from an EMBL/GenBank/DDBJ whole genome shotgun (WGS) entry which is preliminary data.</text>
</comment>
<dbReference type="PANTHER" id="PTHR43691">
    <property type="entry name" value="URIDINE PHOSPHORYLASE"/>
    <property type="match status" value="1"/>
</dbReference>
<evidence type="ECO:0000256" key="1">
    <source>
        <dbReference type="SAM" id="SignalP"/>
    </source>
</evidence>
<evidence type="ECO:0000313" key="4">
    <source>
        <dbReference type="Proteomes" id="UP001431209"/>
    </source>
</evidence>
<feature type="domain" description="Nucleoside phosphorylase" evidence="2">
    <location>
        <begin position="37"/>
        <end position="239"/>
    </location>
</feature>
<evidence type="ECO:0000313" key="3">
    <source>
        <dbReference type="EMBL" id="KAL0483504.1"/>
    </source>
</evidence>
<reference evidence="3 4" key="1">
    <citation type="submission" date="2024-03" db="EMBL/GenBank/DDBJ databases">
        <title>The Acrasis kona genome and developmental transcriptomes reveal deep origins of eukaryotic multicellular pathways.</title>
        <authorList>
            <person name="Sheikh S."/>
            <person name="Fu C.-J."/>
            <person name="Brown M.W."/>
            <person name="Baldauf S.L."/>
        </authorList>
    </citation>
    <scope>NUCLEOTIDE SEQUENCE [LARGE SCALE GENOMIC DNA]</scope>
    <source>
        <strain evidence="3 4">ATCC MYA-3509</strain>
    </source>
</reference>
<accession>A0AAW2Z269</accession>
<dbReference type="GO" id="GO:0006218">
    <property type="term" value="P:uridine catabolic process"/>
    <property type="evidence" value="ECO:0007669"/>
    <property type="project" value="TreeGrafter"/>
</dbReference>
<dbReference type="GO" id="GO:0004850">
    <property type="term" value="F:uridine phosphorylase activity"/>
    <property type="evidence" value="ECO:0007669"/>
    <property type="project" value="TreeGrafter"/>
</dbReference>
<dbReference type="Pfam" id="PF01048">
    <property type="entry name" value="PNP_UDP_1"/>
    <property type="match status" value="1"/>
</dbReference>
<proteinExistence type="predicted"/>